<feature type="transmembrane region" description="Helical" evidence="4">
    <location>
        <begin position="501"/>
        <end position="520"/>
    </location>
</feature>
<accession>A0A1V8YGS3</accession>
<dbReference type="Pfam" id="PF17802">
    <property type="entry name" value="SpaA"/>
    <property type="match status" value="2"/>
</dbReference>
<evidence type="ECO:0000259" key="6">
    <source>
        <dbReference type="Pfam" id="PF08341"/>
    </source>
</evidence>
<evidence type="ECO:0000256" key="4">
    <source>
        <dbReference type="SAM" id="Phobius"/>
    </source>
</evidence>
<evidence type="ECO:0000256" key="3">
    <source>
        <dbReference type="ARBA" id="ARBA00022729"/>
    </source>
</evidence>
<keyword evidence="2" id="KW-0964">Secreted</keyword>
<feature type="domain" description="SpaA-like prealbumin fold" evidence="7">
    <location>
        <begin position="398"/>
        <end position="483"/>
    </location>
</feature>
<dbReference type="Proteomes" id="UP000192477">
    <property type="component" value="Unassembled WGS sequence"/>
</dbReference>
<dbReference type="RefSeq" id="WP_081183391.1">
    <property type="nucleotide sequence ID" value="NZ_MJEA01000004.1"/>
</dbReference>
<reference evidence="8 9" key="1">
    <citation type="journal article" date="2017" name="BMC Microbiol.">
        <title>Comparative genomics of Enterococcus spp. isolated from bovine feces.</title>
        <authorList>
            <person name="Beukers A.G."/>
            <person name="Zaheer R."/>
            <person name="Goji N."/>
            <person name="Amoako K.K."/>
            <person name="Chaves A.V."/>
            <person name="Ward M.P."/>
            <person name="McAllister T.A."/>
        </authorList>
    </citation>
    <scope>NUCLEOTIDE SEQUENCE [LARGE SCALE GENOMIC DNA]</scope>
    <source>
        <strain evidence="8 9">F1129D 143</strain>
    </source>
</reference>
<sequence>MKIGKKFLTITALAFGLVSFMGNKNQVNAEEVEKVNQAPNSMQYHMIGGDINGYMRVKLADGSLNYMVTHEFVNEQGEEAYCLNSELPSPNGDELTLVGQKGDEFVRAYKAGYNQSGDLNNLPVANTQEARYATQAVMWALADNYKVSDMVWSTPERTQEEIDRVHKAFNIIYDAAVNGKETTDTTYQLELTKQFDKNGYHNFEFKTTANHEGKASISFDKEVAGMRLVDSKGKEVSKENIPLNETFYVQIPDNSATDELQISSIGYLSTVHAFEYGGNASVQNVMSLVNVEDEHKVDNLKINWTLAKGKIKVHKIDEQGKALQGAEFTLTDKNGKQTKQVTDKTGFIQFDIQAGNVYQLEETKNPTGYNGSFLQKDITVKENGQVFDYTAKNAQNKGQIIVHKKDENGKAVIGAEFTLTDKDGKKLVKTTDSQGNITFNITSNNTYALKETKVPTGYEGSFEKTGITLKDNNQIFEYTAINKHVAKQIVQTGSENYHQKALIGVASAMITVIASVAIYAKKRKKSE</sequence>
<dbReference type="PANTHER" id="PTHR36108">
    <property type="entry name" value="COLOSSIN-B-RELATED"/>
    <property type="match status" value="1"/>
</dbReference>
<feature type="signal peptide" evidence="5">
    <location>
        <begin position="1"/>
        <end position="29"/>
    </location>
</feature>
<dbReference type="Pfam" id="PF08341">
    <property type="entry name" value="TED"/>
    <property type="match status" value="1"/>
</dbReference>
<proteinExistence type="inferred from homology"/>
<keyword evidence="4" id="KW-1133">Transmembrane helix</keyword>
<keyword evidence="3 5" id="KW-0732">Signal</keyword>
<dbReference type="InterPro" id="IPR041033">
    <property type="entry name" value="SpaA_PFL_dom_1"/>
</dbReference>
<dbReference type="AlphaFoldDB" id="A0A1V8YGS3"/>
<dbReference type="STRING" id="112904.BH747_06215"/>
<organism evidence="8 9">
    <name type="scientific">Enterococcus villorum</name>
    <dbReference type="NCBI Taxonomy" id="112904"/>
    <lineage>
        <taxon>Bacteria</taxon>
        <taxon>Bacillati</taxon>
        <taxon>Bacillota</taxon>
        <taxon>Bacilli</taxon>
        <taxon>Lactobacillales</taxon>
        <taxon>Enterococcaceae</taxon>
        <taxon>Enterococcus</taxon>
    </lineage>
</organism>
<evidence type="ECO:0000313" key="8">
    <source>
        <dbReference type="EMBL" id="OQO70608.1"/>
    </source>
</evidence>
<evidence type="ECO:0000256" key="1">
    <source>
        <dbReference type="ARBA" id="ARBA00007257"/>
    </source>
</evidence>
<dbReference type="SUPFAM" id="SSF49478">
    <property type="entry name" value="Cna protein B-type domain"/>
    <property type="match status" value="2"/>
</dbReference>
<feature type="domain" description="Thioester" evidence="6">
    <location>
        <begin position="80"/>
        <end position="176"/>
    </location>
</feature>
<comment type="similarity">
    <text evidence="1">Belongs to the serine-aspartate repeat-containing protein (SDr) family.</text>
</comment>
<evidence type="ECO:0000313" key="9">
    <source>
        <dbReference type="Proteomes" id="UP000192477"/>
    </source>
</evidence>
<evidence type="ECO:0000259" key="7">
    <source>
        <dbReference type="Pfam" id="PF17802"/>
    </source>
</evidence>
<dbReference type="EMBL" id="MJEA01000004">
    <property type="protein sequence ID" value="OQO70608.1"/>
    <property type="molecule type" value="Genomic_DNA"/>
</dbReference>
<dbReference type="InterPro" id="IPR013783">
    <property type="entry name" value="Ig-like_fold"/>
</dbReference>
<feature type="domain" description="SpaA-like prealbumin fold" evidence="7">
    <location>
        <begin position="309"/>
        <end position="394"/>
    </location>
</feature>
<name>A0A1V8YGS3_9ENTE</name>
<keyword evidence="4" id="KW-0472">Membrane</keyword>
<gene>
    <name evidence="8" type="ORF">BH747_06215</name>
</gene>
<dbReference type="OrthoDB" id="1744455at2"/>
<dbReference type="InterPro" id="IPR013552">
    <property type="entry name" value="Thioester_dom"/>
</dbReference>
<evidence type="ECO:0000256" key="5">
    <source>
        <dbReference type="SAM" id="SignalP"/>
    </source>
</evidence>
<keyword evidence="4" id="KW-0812">Transmembrane</keyword>
<dbReference type="Gene3D" id="2.60.40.10">
    <property type="entry name" value="Immunoglobulins"/>
    <property type="match status" value="2"/>
</dbReference>
<dbReference type="PANTHER" id="PTHR36108:SF13">
    <property type="entry name" value="COLOSSIN-B-RELATED"/>
    <property type="match status" value="1"/>
</dbReference>
<protein>
    <submittedName>
        <fullName evidence="8">Uncharacterized protein</fullName>
    </submittedName>
</protein>
<evidence type="ECO:0000256" key="2">
    <source>
        <dbReference type="ARBA" id="ARBA00022525"/>
    </source>
</evidence>
<comment type="caution">
    <text evidence="8">The sequence shown here is derived from an EMBL/GenBank/DDBJ whole genome shotgun (WGS) entry which is preliminary data.</text>
</comment>
<feature type="chain" id="PRO_5012641740" evidence="5">
    <location>
        <begin position="30"/>
        <end position="527"/>
    </location>
</feature>